<evidence type="ECO:0000313" key="1">
    <source>
        <dbReference type="EMBL" id="GHP12378.1"/>
    </source>
</evidence>
<dbReference type="InterPro" id="IPR011990">
    <property type="entry name" value="TPR-like_helical_dom_sf"/>
</dbReference>
<organism evidence="1 2">
    <name type="scientific">Pycnococcus provasolii</name>
    <dbReference type="NCBI Taxonomy" id="41880"/>
    <lineage>
        <taxon>Eukaryota</taxon>
        <taxon>Viridiplantae</taxon>
        <taxon>Chlorophyta</taxon>
        <taxon>Pseudoscourfieldiophyceae</taxon>
        <taxon>Pseudoscourfieldiales</taxon>
        <taxon>Pycnococcaceae</taxon>
        <taxon>Pycnococcus</taxon>
    </lineage>
</organism>
<dbReference type="Gene3D" id="1.25.40.10">
    <property type="entry name" value="Tetratricopeptide repeat domain"/>
    <property type="match status" value="1"/>
</dbReference>
<dbReference type="AlphaFoldDB" id="A0A830HZE8"/>
<reference evidence="1" key="1">
    <citation type="submission" date="2020-10" db="EMBL/GenBank/DDBJ databases">
        <title>Unveiling of a novel bifunctional photoreceptor, Dualchrome1, isolated from a cosmopolitan green alga.</title>
        <authorList>
            <person name="Suzuki S."/>
            <person name="Kawachi M."/>
        </authorList>
    </citation>
    <scope>NUCLEOTIDE SEQUENCE</scope>
    <source>
        <strain evidence="1">NIES 2893</strain>
    </source>
</reference>
<sequence>MSAPHALIPYTDDADERILRWTARIGGVAAIGAAGALATEGRKLKSERVATAQATGKAPPTVKEYYANTALGRLAPPLLVLQTVLLVGSIVGGSIASRRRVRLEKLVHSVKELNKELRTNNAASQVVKQDESNQSAYAALASAEVDAAVAAQDDEDAILGLAEAQRKRVEAAEQLRSTLERSLQQPAAAHPTERVDDGVNSVADARRKLRAAMERAGECLSAGEPAAALESYETAMSLAATLGSRRASVATARGAARALTELGQHDTALKRLLMAADLSAGGDGTCALVGKGPPMDFTHDDLAGEVGDAFAEVGELESAGLWYDASLRAMRSIDLDD</sequence>
<dbReference type="EMBL" id="BNJQ01000041">
    <property type="protein sequence ID" value="GHP12378.1"/>
    <property type="molecule type" value="Genomic_DNA"/>
</dbReference>
<dbReference type="Proteomes" id="UP000660262">
    <property type="component" value="Unassembled WGS sequence"/>
</dbReference>
<protein>
    <submittedName>
        <fullName evidence="1">Uncharacterized protein</fullName>
    </submittedName>
</protein>
<name>A0A830HZE8_9CHLO</name>
<accession>A0A830HZE8</accession>
<evidence type="ECO:0000313" key="2">
    <source>
        <dbReference type="Proteomes" id="UP000660262"/>
    </source>
</evidence>
<keyword evidence="2" id="KW-1185">Reference proteome</keyword>
<gene>
    <name evidence="1" type="ORF">PPROV_001110600</name>
</gene>
<comment type="caution">
    <text evidence="1">The sequence shown here is derived from an EMBL/GenBank/DDBJ whole genome shotgun (WGS) entry which is preliminary data.</text>
</comment>
<dbReference type="SUPFAM" id="SSF48452">
    <property type="entry name" value="TPR-like"/>
    <property type="match status" value="1"/>
</dbReference>
<proteinExistence type="predicted"/>